<evidence type="ECO:0000313" key="2">
    <source>
        <dbReference type="EMBL" id="KAL2469661.1"/>
    </source>
</evidence>
<evidence type="ECO:0000256" key="1">
    <source>
        <dbReference type="SAM" id="MobiDB-lite"/>
    </source>
</evidence>
<feature type="region of interest" description="Disordered" evidence="1">
    <location>
        <begin position="64"/>
        <end position="91"/>
    </location>
</feature>
<dbReference type="Proteomes" id="UP001604336">
    <property type="component" value="Unassembled WGS sequence"/>
</dbReference>
<dbReference type="EMBL" id="JBFOLK010000012">
    <property type="protein sequence ID" value="KAL2469661.1"/>
    <property type="molecule type" value="Genomic_DNA"/>
</dbReference>
<organism evidence="2 3">
    <name type="scientific">Abeliophyllum distichum</name>
    <dbReference type="NCBI Taxonomy" id="126358"/>
    <lineage>
        <taxon>Eukaryota</taxon>
        <taxon>Viridiplantae</taxon>
        <taxon>Streptophyta</taxon>
        <taxon>Embryophyta</taxon>
        <taxon>Tracheophyta</taxon>
        <taxon>Spermatophyta</taxon>
        <taxon>Magnoliopsida</taxon>
        <taxon>eudicotyledons</taxon>
        <taxon>Gunneridae</taxon>
        <taxon>Pentapetalae</taxon>
        <taxon>asterids</taxon>
        <taxon>lamiids</taxon>
        <taxon>Lamiales</taxon>
        <taxon>Oleaceae</taxon>
        <taxon>Forsythieae</taxon>
        <taxon>Abeliophyllum</taxon>
    </lineage>
</organism>
<accession>A0ABD1Q4G5</accession>
<reference evidence="3" key="1">
    <citation type="submission" date="2024-07" db="EMBL/GenBank/DDBJ databases">
        <title>Two chromosome-level genome assemblies of Korean endemic species Abeliophyllum distichum and Forsythia ovata (Oleaceae).</title>
        <authorList>
            <person name="Jang H."/>
        </authorList>
    </citation>
    <scope>NUCLEOTIDE SEQUENCE [LARGE SCALE GENOMIC DNA]</scope>
</reference>
<gene>
    <name evidence="2" type="ORF">Adt_37797</name>
</gene>
<protein>
    <recommendedName>
        <fullName evidence="4">Ribosomal protein S3</fullName>
    </recommendedName>
</protein>
<name>A0ABD1Q4G5_9LAMI</name>
<dbReference type="AlphaFoldDB" id="A0ABD1Q4G5"/>
<keyword evidence="3" id="KW-1185">Reference proteome</keyword>
<evidence type="ECO:0000313" key="3">
    <source>
        <dbReference type="Proteomes" id="UP001604336"/>
    </source>
</evidence>
<comment type="caution">
    <text evidence="2">The sequence shown here is derived from an EMBL/GenBank/DDBJ whole genome shotgun (WGS) entry which is preliminary data.</text>
</comment>
<proteinExistence type="predicted"/>
<evidence type="ECO:0008006" key="4">
    <source>
        <dbReference type="Google" id="ProtNLM"/>
    </source>
</evidence>
<sequence length="158" mass="17507">MNNKSWNKKLNFTYSLRSGSSSAEGTIIGGQLITTHSPSNGESPERDFVKGVFSDFQISRREGLRGRKGRLREPARGERNQKSGEGFQLQRGRVRRRSLAKGGLREPAAGDRISLAGKAWRFRAEITLKNWGLLFMRGGCPNRGGVISYPNANVDKIG</sequence>
<feature type="compositionally biased region" description="Basic and acidic residues" evidence="1">
    <location>
        <begin position="64"/>
        <end position="82"/>
    </location>
</feature>